<organism evidence="3 4">
    <name type="scientific">Lasiosphaeria ovina</name>
    <dbReference type="NCBI Taxonomy" id="92902"/>
    <lineage>
        <taxon>Eukaryota</taxon>
        <taxon>Fungi</taxon>
        <taxon>Dikarya</taxon>
        <taxon>Ascomycota</taxon>
        <taxon>Pezizomycotina</taxon>
        <taxon>Sordariomycetes</taxon>
        <taxon>Sordariomycetidae</taxon>
        <taxon>Sordariales</taxon>
        <taxon>Lasiosphaeriaceae</taxon>
        <taxon>Lasiosphaeria</taxon>
    </lineage>
</organism>
<keyword evidence="4" id="KW-1185">Reference proteome</keyword>
<evidence type="ECO:0000313" key="3">
    <source>
        <dbReference type="EMBL" id="KAK3383657.1"/>
    </source>
</evidence>
<keyword evidence="1" id="KW-0175">Coiled coil</keyword>
<protein>
    <recommendedName>
        <fullName evidence="5">Yippee/Mis18/Cereblon domain-containing protein</fullName>
    </recommendedName>
</protein>
<evidence type="ECO:0000256" key="2">
    <source>
        <dbReference type="SAM" id="MobiDB-lite"/>
    </source>
</evidence>
<dbReference type="Proteomes" id="UP001287356">
    <property type="component" value="Unassembled WGS sequence"/>
</dbReference>
<dbReference type="EMBL" id="JAULSN010000001">
    <property type="protein sequence ID" value="KAK3383657.1"/>
    <property type="molecule type" value="Genomic_DNA"/>
</dbReference>
<reference evidence="3" key="2">
    <citation type="submission" date="2023-06" db="EMBL/GenBank/DDBJ databases">
        <authorList>
            <consortium name="Lawrence Berkeley National Laboratory"/>
            <person name="Haridas S."/>
            <person name="Hensen N."/>
            <person name="Bonometti L."/>
            <person name="Westerberg I."/>
            <person name="Brannstrom I.O."/>
            <person name="Guillou S."/>
            <person name="Cros-Aarteil S."/>
            <person name="Calhoun S."/>
            <person name="Kuo A."/>
            <person name="Mondo S."/>
            <person name="Pangilinan J."/>
            <person name="Riley R."/>
            <person name="Labutti K."/>
            <person name="Andreopoulos B."/>
            <person name="Lipzen A."/>
            <person name="Chen C."/>
            <person name="Yanf M."/>
            <person name="Daum C."/>
            <person name="Ng V."/>
            <person name="Clum A."/>
            <person name="Steindorff A."/>
            <person name="Ohm R."/>
            <person name="Martin F."/>
            <person name="Silar P."/>
            <person name="Natvig D."/>
            <person name="Lalanne C."/>
            <person name="Gautier V."/>
            <person name="Ament-Velasquez S.L."/>
            <person name="Kruys A."/>
            <person name="Hutchinson M.I."/>
            <person name="Powell A.J."/>
            <person name="Barry K."/>
            <person name="Miller A.N."/>
            <person name="Grigoriev I.V."/>
            <person name="Debuchy R."/>
            <person name="Gladieux P."/>
            <person name="Thoren M.H."/>
            <person name="Johannesson H."/>
        </authorList>
    </citation>
    <scope>NUCLEOTIDE SEQUENCE</scope>
    <source>
        <strain evidence="3">CBS 958.72</strain>
    </source>
</reference>
<feature type="region of interest" description="Disordered" evidence="2">
    <location>
        <begin position="363"/>
        <end position="499"/>
    </location>
</feature>
<feature type="coiled-coil region" evidence="1">
    <location>
        <begin position="262"/>
        <end position="316"/>
    </location>
</feature>
<gene>
    <name evidence="3" type="ORF">B0T24DRAFT_58194</name>
</gene>
<evidence type="ECO:0000256" key="1">
    <source>
        <dbReference type="SAM" id="Coils"/>
    </source>
</evidence>
<evidence type="ECO:0008006" key="5">
    <source>
        <dbReference type="Google" id="ProtNLM"/>
    </source>
</evidence>
<reference evidence="3" key="1">
    <citation type="journal article" date="2023" name="Mol. Phylogenet. Evol.">
        <title>Genome-scale phylogeny and comparative genomics of the fungal order Sordariales.</title>
        <authorList>
            <person name="Hensen N."/>
            <person name="Bonometti L."/>
            <person name="Westerberg I."/>
            <person name="Brannstrom I.O."/>
            <person name="Guillou S."/>
            <person name="Cros-Aarteil S."/>
            <person name="Calhoun S."/>
            <person name="Haridas S."/>
            <person name="Kuo A."/>
            <person name="Mondo S."/>
            <person name="Pangilinan J."/>
            <person name="Riley R."/>
            <person name="LaButti K."/>
            <person name="Andreopoulos B."/>
            <person name="Lipzen A."/>
            <person name="Chen C."/>
            <person name="Yan M."/>
            <person name="Daum C."/>
            <person name="Ng V."/>
            <person name="Clum A."/>
            <person name="Steindorff A."/>
            <person name="Ohm R.A."/>
            <person name="Martin F."/>
            <person name="Silar P."/>
            <person name="Natvig D.O."/>
            <person name="Lalanne C."/>
            <person name="Gautier V."/>
            <person name="Ament-Velasquez S.L."/>
            <person name="Kruys A."/>
            <person name="Hutchinson M.I."/>
            <person name="Powell A.J."/>
            <person name="Barry K."/>
            <person name="Miller A.N."/>
            <person name="Grigoriev I.V."/>
            <person name="Debuchy R."/>
            <person name="Gladieux P."/>
            <person name="Hiltunen Thoren M."/>
            <person name="Johannesson H."/>
        </authorList>
    </citation>
    <scope>NUCLEOTIDE SEQUENCE</scope>
    <source>
        <strain evidence="3">CBS 958.72</strain>
    </source>
</reference>
<proteinExistence type="predicted"/>
<feature type="compositionally biased region" description="Low complexity" evidence="2">
    <location>
        <begin position="477"/>
        <end position="487"/>
    </location>
</feature>
<dbReference type="AlphaFoldDB" id="A0AAE0NLB9"/>
<comment type="caution">
    <text evidence="3">The sequence shown here is derived from an EMBL/GenBank/DDBJ whole genome shotgun (WGS) entry which is preliminary data.</text>
</comment>
<feature type="compositionally biased region" description="Basic and acidic residues" evidence="2">
    <location>
        <begin position="363"/>
        <end position="376"/>
    </location>
</feature>
<sequence length="499" mass="54987">METVLCSCKKCDAALGDFVNLWTQVGRSYFSPIVEPDYDIAVQSDGAVREGERGTLVEECQLQDIVCAHCATILGLRCVATPVNHVLDENQVLLRQASVELLTHKDEPVDFIVKRVLDVKEPSRVSSGGFAETPHSAAFGSSSFPGVVDIFQLRTEVEGQREDINRIDSNGFKIVSALDKRVVGIETEVGKLKDALGDLRRDIGGSQEDLASLKSDLSGVKRAVQDQAPLAGLEKRLGSVTSTVGEARREISTLAIKFREEVSELRSEILRTRQDMEDLKSEVRASVTAPDHAEDMAALRAEMSQLRRQLDDARFIAAERVETPFPSRELDILTSNIAKISNRASQVETLQMEFEILKGRVERAEASRKTPDDRRLTQATDQEDRESYYDALPPRRKRASAGMGPAVDNDSTTKRPAYPSGFSDPPIQGYDASSDWPPISSKSASREVQAENDNVPGNLKLTKSGRIDRRSQGARRSLPSISLPSIPSEDKPVRGRKRG</sequence>
<dbReference type="Gene3D" id="1.10.287.1490">
    <property type="match status" value="1"/>
</dbReference>
<evidence type="ECO:0000313" key="4">
    <source>
        <dbReference type="Proteomes" id="UP001287356"/>
    </source>
</evidence>
<accession>A0AAE0NLB9</accession>
<name>A0AAE0NLB9_9PEZI</name>